<dbReference type="RefSeq" id="WP_127056452.1">
    <property type="nucleotide sequence ID" value="NZ_RSCM01000022.1"/>
</dbReference>
<protein>
    <submittedName>
        <fullName evidence="1">Uncharacterized protein</fullName>
    </submittedName>
</protein>
<organism evidence="1 2">
    <name type="scientific">Trichormus variabilis SAG 1403-4b</name>
    <dbReference type="NCBI Taxonomy" id="447716"/>
    <lineage>
        <taxon>Bacteria</taxon>
        <taxon>Bacillati</taxon>
        <taxon>Cyanobacteriota</taxon>
        <taxon>Cyanophyceae</taxon>
        <taxon>Nostocales</taxon>
        <taxon>Nostocaceae</taxon>
        <taxon>Trichormus</taxon>
    </lineage>
</organism>
<accession>A0A3S1CI72</accession>
<comment type="caution">
    <text evidence="1">The sequence shown here is derived from an EMBL/GenBank/DDBJ whole genome shotgun (WGS) entry which is preliminary data.</text>
</comment>
<keyword evidence="2" id="KW-1185">Reference proteome</keyword>
<dbReference type="EMBL" id="RSCM01000022">
    <property type="protein sequence ID" value="RUS92909.1"/>
    <property type="molecule type" value="Genomic_DNA"/>
</dbReference>
<name>A0A3S1CI72_ANAVA</name>
<evidence type="ECO:0000313" key="1">
    <source>
        <dbReference type="EMBL" id="RUS92909.1"/>
    </source>
</evidence>
<dbReference type="OrthoDB" id="479852at2"/>
<evidence type="ECO:0000313" key="2">
    <source>
        <dbReference type="Proteomes" id="UP000276103"/>
    </source>
</evidence>
<proteinExistence type="predicted"/>
<dbReference type="AlphaFoldDB" id="A0A3S1CI72"/>
<reference evidence="1 2" key="1">
    <citation type="journal article" date="2019" name="Genome Biol. Evol.">
        <title>Day and night: Metabolic profiles and evolutionary relationships of six axenic non-marine cyanobacteria.</title>
        <authorList>
            <person name="Will S.E."/>
            <person name="Henke P."/>
            <person name="Boedeker C."/>
            <person name="Huang S."/>
            <person name="Brinkmann H."/>
            <person name="Rohde M."/>
            <person name="Jarek M."/>
            <person name="Friedl T."/>
            <person name="Seufert S."/>
            <person name="Schumacher M."/>
            <person name="Overmann J."/>
            <person name="Neumann-Schaal M."/>
            <person name="Petersen J."/>
        </authorList>
    </citation>
    <scope>NUCLEOTIDE SEQUENCE [LARGE SCALE GENOMIC DNA]</scope>
    <source>
        <strain evidence="1 2">SAG 1403-4b</strain>
    </source>
</reference>
<gene>
    <name evidence="1" type="ORF">DSM107003_46560</name>
</gene>
<sequence length="304" mass="34650">MSLTSELNNPESHLSQWFLNRASYIGYKIVEAHNQQMALRSIIRPIAGTDFPKVGTACCYYLRKYLSALDGDWNNPALSGDAIQSLGKVSKRNSLSVKTRKDWLQETVAGMVIAKLKLNVGDYIHGQSSSVVEEAYKMLILAHLEQWYRSRSFSNLLKLSFSTGKIIMPSGGVMNEWIPSIQDIAQIIQIMPSTWQTLGFVPDTIKSNVTFPHSSDLGGADCQIIANNAIVDIRVTAKKQPFTLNNLYQQVAYLLMDTNDEHQINQLIWFYPRQQVIFTYPVKELFTDLKKTRREFSKFLNNHY</sequence>
<dbReference type="Proteomes" id="UP000276103">
    <property type="component" value="Unassembled WGS sequence"/>
</dbReference>